<proteinExistence type="predicted"/>
<feature type="region of interest" description="Disordered" evidence="1">
    <location>
        <begin position="236"/>
        <end position="256"/>
    </location>
</feature>
<dbReference type="AlphaFoldDB" id="A0ABD6BD83"/>
<dbReference type="Pfam" id="PF00535">
    <property type="entry name" value="Glycos_transf_2"/>
    <property type="match status" value="1"/>
</dbReference>
<reference evidence="3 4" key="1">
    <citation type="journal article" date="2019" name="Int. J. Syst. Evol. Microbiol.">
        <title>The Global Catalogue of Microorganisms (GCM) 10K type strain sequencing project: providing services to taxonomists for standard genome sequencing and annotation.</title>
        <authorList>
            <consortium name="The Broad Institute Genomics Platform"/>
            <consortium name="The Broad Institute Genome Sequencing Center for Infectious Disease"/>
            <person name="Wu L."/>
            <person name="Ma J."/>
        </authorList>
    </citation>
    <scope>NUCLEOTIDE SEQUENCE [LARGE SCALE GENOMIC DNA]</scope>
    <source>
        <strain evidence="3 4">CGMCC 1.12230</strain>
    </source>
</reference>
<sequence>MADSIGVVIPAYQPDISALETYIKHIKSEISPKEVRIEIDVPTQDHIDRLSELDVELGISRQRRGKGAAIMAGFDALETNIRLFTDADGSVPAASLVDIIQPIAASESDVSIGSRRHPTSDIITHQTVLRRFLGDIFALGAQYMLPTRCQDYQCGAKAVTADAWSSIGHHCYEPGFAWDLEFVSVAGSLGYEIAEVPVTWEDHPDSTVSPLSTSVELASALVDVKRRTDAIATSPRYRDVESTDESDLRVLGSDGD</sequence>
<name>A0ABD6BD83_9EURY</name>
<organism evidence="3 4">
    <name type="scientific">Haloarchaeobius amylolyticus</name>
    <dbReference type="NCBI Taxonomy" id="1198296"/>
    <lineage>
        <taxon>Archaea</taxon>
        <taxon>Methanobacteriati</taxon>
        <taxon>Methanobacteriota</taxon>
        <taxon>Stenosarchaea group</taxon>
        <taxon>Halobacteria</taxon>
        <taxon>Halobacteriales</taxon>
        <taxon>Halorubellaceae</taxon>
        <taxon>Haloarchaeobius</taxon>
    </lineage>
</organism>
<dbReference type="PANTHER" id="PTHR10859:SF91">
    <property type="entry name" value="DOLICHYL-PHOSPHATE BETA-GLUCOSYLTRANSFERASE"/>
    <property type="match status" value="1"/>
</dbReference>
<evidence type="ECO:0000313" key="4">
    <source>
        <dbReference type="Proteomes" id="UP001597076"/>
    </source>
</evidence>
<dbReference type="GO" id="GO:0016757">
    <property type="term" value="F:glycosyltransferase activity"/>
    <property type="evidence" value="ECO:0007669"/>
    <property type="project" value="UniProtKB-KW"/>
</dbReference>
<dbReference type="InterPro" id="IPR001173">
    <property type="entry name" value="Glyco_trans_2-like"/>
</dbReference>
<dbReference type="Gene3D" id="3.90.550.10">
    <property type="entry name" value="Spore Coat Polysaccharide Biosynthesis Protein SpsA, Chain A"/>
    <property type="match status" value="1"/>
</dbReference>
<dbReference type="EC" id="2.4.-.-" evidence="3"/>
<keyword evidence="3" id="KW-0328">Glycosyltransferase</keyword>
<dbReference type="SUPFAM" id="SSF53448">
    <property type="entry name" value="Nucleotide-diphospho-sugar transferases"/>
    <property type="match status" value="1"/>
</dbReference>
<dbReference type="PANTHER" id="PTHR10859">
    <property type="entry name" value="GLYCOSYL TRANSFERASE"/>
    <property type="match status" value="1"/>
</dbReference>
<evidence type="ECO:0000313" key="3">
    <source>
        <dbReference type="EMBL" id="MFD1562872.1"/>
    </source>
</evidence>
<dbReference type="EMBL" id="JBHUDI010000003">
    <property type="protein sequence ID" value="MFD1562872.1"/>
    <property type="molecule type" value="Genomic_DNA"/>
</dbReference>
<accession>A0ABD6BD83</accession>
<dbReference type="InterPro" id="IPR029044">
    <property type="entry name" value="Nucleotide-diphossugar_trans"/>
</dbReference>
<dbReference type="RefSeq" id="WP_390284890.1">
    <property type="nucleotide sequence ID" value="NZ_JBHUDI010000003.1"/>
</dbReference>
<keyword evidence="3" id="KW-0808">Transferase</keyword>
<gene>
    <name evidence="3" type="ORF">ACFR99_04840</name>
</gene>
<keyword evidence="4" id="KW-1185">Reference proteome</keyword>
<feature type="domain" description="Glycosyltransferase 2-like" evidence="2">
    <location>
        <begin position="7"/>
        <end position="122"/>
    </location>
</feature>
<evidence type="ECO:0000256" key="1">
    <source>
        <dbReference type="SAM" id="MobiDB-lite"/>
    </source>
</evidence>
<comment type="caution">
    <text evidence="3">The sequence shown here is derived from an EMBL/GenBank/DDBJ whole genome shotgun (WGS) entry which is preliminary data.</text>
</comment>
<dbReference type="Proteomes" id="UP001597076">
    <property type="component" value="Unassembled WGS sequence"/>
</dbReference>
<protein>
    <submittedName>
        <fullName evidence="3">Glycosyltransferase</fullName>
        <ecNumber evidence="3">2.4.-.-</ecNumber>
    </submittedName>
</protein>
<evidence type="ECO:0000259" key="2">
    <source>
        <dbReference type="Pfam" id="PF00535"/>
    </source>
</evidence>